<feature type="compositionally biased region" description="Polar residues" evidence="2">
    <location>
        <begin position="560"/>
        <end position="580"/>
    </location>
</feature>
<evidence type="ECO:0000256" key="1">
    <source>
        <dbReference type="SAM" id="Coils"/>
    </source>
</evidence>
<keyword evidence="4" id="KW-1185">Reference proteome</keyword>
<feature type="region of interest" description="Disordered" evidence="2">
    <location>
        <begin position="293"/>
        <end position="319"/>
    </location>
</feature>
<feature type="compositionally biased region" description="Basic residues" evidence="2">
    <location>
        <begin position="660"/>
        <end position="669"/>
    </location>
</feature>
<gene>
    <name evidence="3" type="ORF">P154DRAFT_615070</name>
</gene>
<dbReference type="AlphaFoldDB" id="A0A6A5X0W4"/>
<organism evidence="3 4">
    <name type="scientific">Amniculicola lignicola CBS 123094</name>
    <dbReference type="NCBI Taxonomy" id="1392246"/>
    <lineage>
        <taxon>Eukaryota</taxon>
        <taxon>Fungi</taxon>
        <taxon>Dikarya</taxon>
        <taxon>Ascomycota</taxon>
        <taxon>Pezizomycotina</taxon>
        <taxon>Dothideomycetes</taxon>
        <taxon>Pleosporomycetidae</taxon>
        <taxon>Pleosporales</taxon>
        <taxon>Amniculicolaceae</taxon>
        <taxon>Amniculicola</taxon>
    </lineage>
</organism>
<keyword evidence="1" id="KW-0175">Coiled coil</keyword>
<sequence length="820" mass="90568">MTDGDLSPSGSLRRPSSKPAVFAAGQRRRLARRSALPRSQTTSALGSSGSATASLVSSSSSSFALGSHPASPSLSSGAEAMFTPTRNIARVTPESVSPTQLYGTADSRKTKKNRMRELLKSKDRHASEEMLVPVSPIPPDLQKKAAQRLGIRLDGPPDGTPEPHQYDPEAISKREAHVQTRFREEGLEEIDAAPKFGGLKKLSWKEGGRKARHVLDLMSGHPRSKSLDAHGQMSSSLPSLDSNFDLSDAGYSSDSEIIGNAKAKIPIHSLGYQQKRRKGKGRALNPMVAITERSQSESGYVVDESDEEEDDNDDVDDVEAEEVSHLPVLRRSMTESDFRHLALEDRDPPHSSHESAIVRGQAPRMVPLKSPLQSVEASFLDVQEAVLHKTAEARKQRDAEVAKMKEEHERFKSEFENYKKEKAVQDAEWVQFKHDNNINPDVERVHCHDSHNSGDGNGKGHDEKEHIDMNPVVEHRLCMACQKRHAPGQGHNATEQPVLDYPSDEEPVIMQTRAIPLRGRVVRPGEVKLVDIPPRRSKQIPSSIPTISVPVANPDIGRAQSGTSNRAQNMPPGRSQNINFSRRENVVPRRPLNPLLRPELSLQRSREVPARVNMAPDVGGSTSLAPGYPMERVDTTKSGSSGEQARKVSPSSGSSSNKHDRLKRQKSWRLPREESRNLVEGWLDGSSSRAQRPPSERIDPDVLAEQELDKAPMPPPKQAQGPSSHRHQCVLNGHLFRAIDLNRVPNNTSVNELSVSPYIQPGTGIKQQIPVHVFCENCNKDCRDEVFECEIPVCRLTVCGECSVEMRVESEGRAIGSWRS</sequence>
<accession>A0A6A5X0W4</accession>
<reference evidence="3" key="1">
    <citation type="journal article" date="2020" name="Stud. Mycol.">
        <title>101 Dothideomycetes genomes: a test case for predicting lifestyles and emergence of pathogens.</title>
        <authorList>
            <person name="Haridas S."/>
            <person name="Albert R."/>
            <person name="Binder M."/>
            <person name="Bloem J."/>
            <person name="Labutti K."/>
            <person name="Salamov A."/>
            <person name="Andreopoulos B."/>
            <person name="Baker S."/>
            <person name="Barry K."/>
            <person name="Bills G."/>
            <person name="Bluhm B."/>
            <person name="Cannon C."/>
            <person name="Castanera R."/>
            <person name="Culley D."/>
            <person name="Daum C."/>
            <person name="Ezra D."/>
            <person name="Gonzalez J."/>
            <person name="Henrissat B."/>
            <person name="Kuo A."/>
            <person name="Liang C."/>
            <person name="Lipzen A."/>
            <person name="Lutzoni F."/>
            <person name="Magnuson J."/>
            <person name="Mondo S."/>
            <person name="Nolan M."/>
            <person name="Ohm R."/>
            <person name="Pangilinan J."/>
            <person name="Park H.-J."/>
            <person name="Ramirez L."/>
            <person name="Alfaro M."/>
            <person name="Sun H."/>
            <person name="Tritt A."/>
            <person name="Yoshinaga Y."/>
            <person name="Zwiers L.-H."/>
            <person name="Turgeon B."/>
            <person name="Goodwin S."/>
            <person name="Spatafora J."/>
            <person name="Crous P."/>
            <person name="Grigoriev I."/>
        </authorList>
    </citation>
    <scope>NUCLEOTIDE SEQUENCE</scope>
    <source>
        <strain evidence="3">CBS 123094</strain>
    </source>
</reference>
<feature type="region of interest" description="Disordered" evidence="2">
    <location>
        <begin position="1"/>
        <end position="171"/>
    </location>
</feature>
<feature type="coiled-coil region" evidence="1">
    <location>
        <begin position="394"/>
        <end position="421"/>
    </location>
</feature>
<dbReference type="EMBL" id="ML977558">
    <property type="protein sequence ID" value="KAF2006969.1"/>
    <property type="molecule type" value="Genomic_DNA"/>
</dbReference>
<feature type="compositionally biased region" description="Acidic residues" evidence="2">
    <location>
        <begin position="303"/>
        <end position="319"/>
    </location>
</feature>
<feature type="region of interest" description="Disordered" evidence="2">
    <location>
        <begin position="607"/>
        <end position="671"/>
    </location>
</feature>
<feature type="region of interest" description="Disordered" evidence="2">
    <location>
        <begin position="540"/>
        <end position="592"/>
    </location>
</feature>
<feature type="region of interest" description="Disordered" evidence="2">
    <location>
        <begin position="445"/>
        <end position="465"/>
    </location>
</feature>
<dbReference type="OrthoDB" id="3790861at2759"/>
<proteinExistence type="predicted"/>
<feature type="compositionally biased region" description="Low complexity" evidence="2">
    <location>
        <begin position="1"/>
        <end position="14"/>
    </location>
</feature>
<evidence type="ECO:0000256" key="2">
    <source>
        <dbReference type="SAM" id="MobiDB-lite"/>
    </source>
</evidence>
<evidence type="ECO:0000313" key="4">
    <source>
        <dbReference type="Proteomes" id="UP000799779"/>
    </source>
</evidence>
<name>A0A6A5X0W4_9PLEO</name>
<evidence type="ECO:0000313" key="3">
    <source>
        <dbReference type="EMBL" id="KAF2006969.1"/>
    </source>
</evidence>
<protein>
    <submittedName>
        <fullName evidence="3">Uncharacterized protein</fullName>
    </submittedName>
</protein>
<feature type="region of interest" description="Disordered" evidence="2">
    <location>
        <begin position="679"/>
        <end position="698"/>
    </location>
</feature>
<dbReference type="Proteomes" id="UP000799779">
    <property type="component" value="Unassembled WGS sequence"/>
</dbReference>
<feature type="compositionally biased region" description="Low complexity" evidence="2">
    <location>
        <begin position="33"/>
        <end position="71"/>
    </location>
</feature>
<feature type="compositionally biased region" description="Basic and acidic residues" evidence="2">
    <location>
        <begin position="115"/>
        <end position="128"/>
    </location>
</feature>